<evidence type="ECO:0000313" key="5">
    <source>
        <dbReference type="EMBL" id="RDX42880.1"/>
    </source>
</evidence>
<accession>A0A371CRH5</accession>
<dbReference type="Proteomes" id="UP000256964">
    <property type="component" value="Unassembled WGS sequence"/>
</dbReference>
<keyword evidence="2 5" id="KW-0456">Lyase</keyword>
<evidence type="ECO:0000256" key="3">
    <source>
        <dbReference type="SAM" id="SignalP"/>
    </source>
</evidence>
<name>A0A371CRH5_9APHY</name>
<dbReference type="Gene3D" id="1.50.10.100">
    <property type="entry name" value="Chondroitin AC/alginate lyase"/>
    <property type="match status" value="1"/>
</dbReference>
<feature type="domain" description="Alginate lyase" evidence="4">
    <location>
        <begin position="74"/>
        <end position="363"/>
    </location>
</feature>
<organism evidence="5 6">
    <name type="scientific">Lentinus brumalis</name>
    <dbReference type="NCBI Taxonomy" id="2498619"/>
    <lineage>
        <taxon>Eukaryota</taxon>
        <taxon>Fungi</taxon>
        <taxon>Dikarya</taxon>
        <taxon>Basidiomycota</taxon>
        <taxon>Agaricomycotina</taxon>
        <taxon>Agaricomycetes</taxon>
        <taxon>Polyporales</taxon>
        <taxon>Polyporaceae</taxon>
        <taxon>Lentinus</taxon>
    </lineage>
</organism>
<keyword evidence="6" id="KW-1185">Reference proteome</keyword>
<dbReference type="EMBL" id="KZ857475">
    <property type="protein sequence ID" value="RDX42880.1"/>
    <property type="molecule type" value="Genomic_DNA"/>
</dbReference>
<dbReference type="GO" id="GO:0016829">
    <property type="term" value="F:lyase activity"/>
    <property type="evidence" value="ECO:0007669"/>
    <property type="project" value="UniProtKB-KW"/>
</dbReference>
<sequence length="466" mass="50641">MRPRTSFSFTAVLSAASLLHLHIGPARAITVTSYANDFVDPKYVLAKDFTNFTIEAQDTIVAWAEELAAQGPWSVMNKTYAPPTGNKHDYMSWAPYWWPDCSKVGNTTELTPQEIWVTCPYVSRDGLFNPDGRTINDIGEFEDMANAILYNSLAWAINGSSVYSANVARFINTWFLAPDTAMTPNLAYGQMQRGPNGQNGTHTGILDLKCMAKVVSGILVLREGKAPEWTSDIDTALNNWTKEYISWLTSASIALEEKAATNNHGTFYYNQLAALQILVGDTAGAKQTLEEYFTTQYTWQIVANGDQPLETARTRPYHYRAYNLAAMITNAKLGAYIGYDVWSLKTSKGTTIKDALDYAITMPAGSEAASELWPNVVAVGAIYGDTAGTYAKWMLDNAGNTYPADAQFLWNQPFSDSGLVAAAATSTGSNSSSSGVRQQDGALTPLGASWNVLAMAVGAAVVALFA</sequence>
<reference evidence="5 6" key="1">
    <citation type="journal article" date="2018" name="Biotechnol. Biofuels">
        <title>Integrative visual omics of the white-rot fungus Polyporus brumalis exposes the biotechnological potential of its oxidative enzymes for delignifying raw plant biomass.</title>
        <authorList>
            <person name="Miyauchi S."/>
            <person name="Rancon A."/>
            <person name="Drula E."/>
            <person name="Hage H."/>
            <person name="Chaduli D."/>
            <person name="Favel A."/>
            <person name="Grisel S."/>
            <person name="Henrissat B."/>
            <person name="Herpoel-Gimbert I."/>
            <person name="Ruiz-Duenas F.J."/>
            <person name="Chevret D."/>
            <person name="Hainaut M."/>
            <person name="Lin J."/>
            <person name="Wang M."/>
            <person name="Pangilinan J."/>
            <person name="Lipzen A."/>
            <person name="Lesage-Meessen L."/>
            <person name="Navarro D."/>
            <person name="Riley R."/>
            <person name="Grigoriev I.V."/>
            <person name="Zhou S."/>
            <person name="Raouche S."/>
            <person name="Rosso M.N."/>
        </authorList>
    </citation>
    <scope>NUCLEOTIDE SEQUENCE [LARGE SCALE GENOMIC DNA]</scope>
    <source>
        <strain evidence="5 6">BRFM 1820</strain>
    </source>
</reference>
<protein>
    <submittedName>
        <fullName evidence="5">Chondroitin AC/alginate lyase</fullName>
    </submittedName>
</protein>
<evidence type="ECO:0000259" key="4">
    <source>
        <dbReference type="Pfam" id="PF05426"/>
    </source>
</evidence>
<proteinExistence type="predicted"/>
<evidence type="ECO:0000313" key="6">
    <source>
        <dbReference type="Proteomes" id="UP000256964"/>
    </source>
</evidence>
<feature type="chain" id="PRO_5016810696" evidence="3">
    <location>
        <begin position="29"/>
        <end position="466"/>
    </location>
</feature>
<dbReference type="InterPro" id="IPR008397">
    <property type="entry name" value="Alginate_lyase_dom"/>
</dbReference>
<feature type="signal peptide" evidence="3">
    <location>
        <begin position="1"/>
        <end position="28"/>
    </location>
</feature>
<dbReference type="OrthoDB" id="63533at2759"/>
<dbReference type="STRING" id="139420.A0A371CRH5"/>
<keyword evidence="1 3" id="KW-0732">Signal</keyword>
<dbReference type="GO" id="GO:0042597">
    <property type="term" value="C:periplasmic space"/>
    <property type="evidence" value="ECO:0007669"/>
    <property type="project" value="InterPro"/>
</dbReference>
<dbReference type="AlphaFoldDB" id="A0A371CRH5"/>
<evidence type="ECO:0000256" key="2">
    <source>
        <dbReference type="ARBA" id="ARBA00023239"/>
    </source>
</evidence>
<dbReference type="Pfam" id="PF05426">
    <property type="entry name" value="Alginate_lyase"/>
    <property type="match status" value="1"/>
</dbReference>
<dbReference type="SUPFAM" id="SSF48230">
    <property type="entry name" value="Chondroitin AC/alginate lyase"/>
    <property type="match status" value="1"/>
</dbReference>
<gene>
    <name evidence="5" type="ORF">OH76DRAFT_1260002</name>
</gene>
<dbReference type="InterPro" id="IPR008929">
    <property type="entry name" value="Chondroitin_lyas"/>
</dbReference>
<evidence type="ECO:0000256" key="1">
    <source>
        <dbReference type="ARBA" id="ARBA00022729"/>
    </source>
</evidence>